<protein>
    <submittedName>
        <fullName evidence="3">Mobile element protein</fullName>
    </submittedName>
</protein>
<evidence type="ECO:0000313" key="4">
    <source>
        <dbReference type="Proteomes" id="UP000214646"/>
    </source>
</evidence>
<dbReference type="Proteomes" id="UP000214646">
    <property type="component" value="Unassembled WGS sequence"/>
</dbReference>
<comment type="caution">
    <text evidence="3">The sequence shown here is derived from an EMBL/GenBank/DDBJ whole genome shotgun (WGS) entry which is preliminary data.</text>
</comment>
<feature type="region of interest" description="Disordered" evidence="1">
    <location>
        <begin position="327"/>
        <end position="394"/>
    </location>
</feature>
<dbReference type="AlphaFoldDB" id="A0A225DGB1"/>
<evidence type="ECO:0000313" key="3">
    <source>
        <dbReference type="EMBL" id="OWK40570.1"/>
    </source>
</evidence>
<feature type="domain" description="Transposase IS701-like DDE" evidence="2">
    <location>
        <begin position="2"/>
        <end position="204"/>
    </location>
</feature>
<gene>
    <name evidence="3" type="ORF">FRUB_05489</name>
</gene>
<name>A0A225DGB1_9BACT</name>
<dbReference type="InterPro" id="IPR038721">
    <property type="entry name" value="IS701-like_DDE_dom"/>
</dbReference>
<dbReference type="InterPro" id="IPR039365">
    <property type="entry name" value="IS701-like"/>
</dbReference>
<accession>A0A225DGB1</accession>
<dbReference type="PANTHER" id="PTHR33627">
    <property type="entry name" value="TRANSPOSASE"/>
    <property type="match status" value="1"/>
</dbReference>
<reference evidence="4" key="1">
    <citation type="submission" date="2017-06" db="EMBL/GenBank/DDBJ databases">
        <title>Genome analysis of Fimbriiglobus ruber SP5, the first member of the order Planctomycetales with confirmed chitinolytic capability.</title>
        <authorList>
            <person name="Ravin N.V."/>
            <person name="Rakitin A.L."/>
            <person name="Ivanova A.A."/>
            <person name="Beletsky A.V."/>
            <person name="Kulichevskaya I.S."/>
            <person name="Mardanov A.V."/>
            <person name="Dedysh S.N."/>
        </authorList>
    </citation>
    <scope>NUCLEOTIDE SEQUENCE [LARGE SCALE GENOMIC DNA]</scope>
    <source>
        <strain evidence="4">SP5</strain>
    </source>
</reference>
<organism evidence="3 4">
    <name type="scientific">Fimbriiglobus ruber</name>
    <dbReference type="NCBI Taxonomy" id="1908690"/>
    <lineage>
        <taxon>Bacteria</taxon>
        <taxon>Pseudomonadati</taxon>
        <taxon>Planctomycetota</taxon>
        <taxon>Planctomycetia</taxon>
        <taxon>Gemmatales</taxon>
        <taxon>Gemmataceae</taxon>
        <taxon>Fimbriiglobus</taxon>
    </lineage>
</organism>
<proteinExistence type="predicted"/>
<feature type="compositionally biased region" description="Polar residues" evidence="1">
    <location>
        <begin position="383"/>
        <end position="394"/>
    </location>
</feature>
<feature type="compositionally biased region" description="Basic residues" evidence="1">
    <location>
        <begin position="358"/>
        <end position="374"/>
    </location>
</feature>
<dbReference type="Pfam" id="PF13546">
    <property type="entry name" value="DDE_5"/>
    <property type="match status" value="1"/>
</dbReference>
<dbReference type="PANTHER" id="PTHR33627:SF1">
    <property type="entry name" value="TRANSPOSASE"/>
    <property type="match status" value="1"/>
</dbReference>
<dbReference type="InterPro" id="IPR012337">
    <property type="entry name" value="RNaseH-like_sf"/>
</dbReference>
<feature type="region of interest" description="Disordered" evidence="1">
    <location>
        <begin position="155"/>
        <end position="186"/>
    </location>
</feature>
<sequence>MRDRVQQIVVAEHFLHPTIGLIDETSFAKKGDQSPGVQRQWCGHLGKVENGVVTVHLGIASGDFPCLLDADLFRPQSWDDDRKRCQAAVIPDDIVYRPKWRIAVEHYDRAVAHGLRFDWLTFDEGYGRKPEFLRERTARGQQWVVEVPKNEYGWRTKPRVTNREDRSGGRGRPRKAPRLVSGQRPARRLDEMLTRDAKLRDQDWVSFRLDDRDHGPSVWEVKRVTFYPTQTEGLPAEPLQLVVARHTLDPGGRKFFLSNAPAGTSTATLLRVALTRHRVEQCFRVQKSELGMDHFEMRNDVGRMRHLHLTAVRPLFLMRAVERRRGEKSGLDGGAGPHGDHGSTHGPAANGSGVEKKYWRRWSRKSNTTRKGTRNRGDPMPNKQGSVSEGRASS</sequence>
<dbReference type="EMBL" id="NIDE01000008">
    <property type="protein sequence ID" value="OWK40570.1"/>
    <property type="molecule type" value="Genomic_DNA"/>
</dbReference>
<dbReference type="SUPFAM" id="SSF53098">
    <property type="entry name" value="Ribonuclease H-like"/>
    <property type="match status" value="1"/>
</dbReference>
<evidence type="ECO:0000256" key="1">
    <source>
        <dbReference type="SAM" id="MobiDB-lite"/>
    </source>
</evidence>
<keyword evidence="4" id="KW-1185">Reference proteome</keyword>
<evidence type="ECO:0000259" key="2">
    <source>
        <dbReference type="Pfam" id="PF13546"/>
    </source>
</evidence>
<dbReference type="NCBIfam" id="NF033540">
    <property type="entry name" value="transpos_IS701"/>
    <property type="match status" value="1"/>
</dbReference>